<dbReference type="FunFam" id="1.25.40.10:FF:000921">
    <property type="entry name" value="Pentatricopeptide repeat-containing protein At5g48910"/>
    <property type="match status" value="1"/>
</dbReference>
<evidence type="ECO:0000313" key="5">
    <source>
        <dbReference type="Proteomes" id="UP001161247"/>
    </source>
</evidence>
<dbReference type="GO" id="GO:0009451">
    <property type="term" value="P:RNA modification"/>
    <property type="evidence" value="ECO:0007669"/>
    <property type="project" value="InterPro"/>
</dbReference>
<accession>A0AAV1D6U0</accession>
<keyword evidence="5" id="KW-1185">Reference proteome</keyword>
<feature type="repeat" description="PPR" evidence="3">
    <location>
        <begin position="173"/>
        <end position="203"/>
    </location>
</feature>
<dbReference type="InterPro" id="IPR046960">
    <property type="entry name" value="PPR_At4g14850-like_plant"/>
</dbReference>
<name>A0AAV1D6U0_OLDCO</name>
<dbReference type="InterPro" id="IPR002885">
    <property type="entry name" value="PPR_rpt"/>
</dbReference>
<comment type="similarity">
    <text evidence="2">Belongs to the PPR family. PCMP-E subfamily.</text>
</comment>
<feature type="repeat" description="PPR" evidence="3">
    <location>
        <begin position="72"/>
        <end position="106"/>
    </location>
</feature>
<dbReference type="PANTHER" id="PTHR47926">
    <property type="entry name" value="PENTATRICOPEPTIDE REPEAT-CONTAINING PROTEIN"/>
    <property type="match status" value="1"/>
</dbReference>
<dbReference type="FunFam" id="1.25.40.10:FF:000334">
    <property type="entry name" value="Pentatricopeptide repeat-containing protein"/>
    <property type="match status" value="1"/>
</dbReference>
<dbReference type="EMBL" id="OX459121">
    <property type="protein sequence ID" value="CAI9103505.1"/>
    <property type="molecule type" value="Genomic_DNA"/>
</dbReference>
<dbReference type="Pfam" id="PF01535">
    <property type="entry name" value="PPR"/>
    <property type="match status" value="1"/>
</dbReference>
<dbReference type="InterPro" id="IPR011990">
    <property type="entry name" value="TPR-like_helical_dom_sf"/>
</dbReference>
<evidence type="ECO:0000256" key="2">
    <source>
        <dbReference type="ARBA" id="ARBA00061659"/>
    </source>
</evidence>
<keyword evidence="1" id="KW-0677">Repeat</keyword>
<dbReference type="SUPFAM" id="SSF48452">
    <property type="entry name" value="TPR-like"/>
    <property type="match status" value="2"/>
</dbReference>
<gene>
    <name evidence="4" type="ORF">OLC1_LOCUS12654</name>
</gene>
<dbReference type="PANTHER" id="PTHR47926:SF540">
    <property type="entry name" value="PENTATRICOPEPTIDE REPEAT-CONTAINING PROTEIN"/>
    <property type="match status" value="1"/>
</dbReference>
<protein>
    <submittedName>
        <fullName evidence="4">OLC1v1002001C1</fullName>
    </submittedName>
</protein>
<sequence length="485" mass="54517">MSRGGRDAVERRLLHLLHGHKTRNRLPEIHGHLLRHHLHHSNKLISHFVSICGSFNKMHYADLIFQQFQCPNILLFNSMIKGYSLCGPFENSLNVFITMKKNGIWPDEFTLAPLLKACSNLGHLSLGQTVQKQGLVLGFQRFGSVRIGLVELYSNCGRMEDARKVFDEMSSRDVIVWNLMVRGYCRIGKVEVGFQMFREMDERNIVSWNTMIACFAESGRYKDALGLFNEMRNGGIEPDEATVVTILPVCRRLGEVDLGRWIHSLAQSNGLLENFVSVSNALVDFYCKSGDLESAFLVFRSTHKKNVISWNTMIAGLAWNGKGELGVGLFDEMINEGVSPNDSTFVGVLACCVHAGLLQRGRDLFQSMLEKHAVEPKYEHYGSMVDLLGRYGCLREAFDLIQTMPIKPNSALWGALLSACQTHGHTEIAECAVKELISLEPGNSGNYVLLSNIYAERGDWDEVEKVRLSMRENNVKKSAGQSVVR</sequence>
<dbReference type="Proteomes" id="UP001161247">
    <property type="component" value="Chromosome 4"/>
</dbReference>
<dbReference type="InterPro" id="IPR046848">
    <property type="entry name" value="E_motif"/>
</dbReference>
<dbReference type="Pfam" id="PF20431">
    <property type="entry name" value="E_motif"/>
    <property type="match status" value="1"/>
</dbReference>
<dbReference type="Pfam" id="PF13041">
    <property type="entry name" value="PPR_2"/>
    <property type="match status" value="3"/>
</dbReference>
<dbReference type="GO" id="GO:0003723">
    <property type="term" value="F:RNA binding"/>
    <property type="evidence" value="ECO:0007669"/>
    <property type="project" value="InterPro"/>
</dbReference>
<evidence type="ECO:0000313" key="4">
    <source>
        <dbReference type="EMBL" id="CAI9103505.1"/>
    </source>
</evidence>
<evidence type="ECO:0000256" key="3">
    <source>
        <dbReference type="PROSITE-ProRule" id="PRU00708"/>
    </source>
</evidence>
<dbReference type="PROSITE" id="PS51375">
    <property type="entry name" value="PPR"/>
    <property type="match status" value="4"/>
</dbReference>
<dbReference type="NCBIfam" id="TIGR00756">
    <property type="entry name" value="PPR"/>
    <property type="match status" value="4"/>
</dbReference>
<reference evidence="4" key="1">
    <citation type="submission" date="2023-03" db="EMBL/GenBank/DDBJ databases">
        <authorList>
            <person name="Julca I."/>
        </authorList>
    </citation>
    <scope>NUCLEOTIDE SEQUENCE</scope>
</reference>
<dbReference type="Pfam" id="PF12854">
    <property type="entry name" value="PPR_1"/>
    <property type="match status" value="1"/>
</dbReference>
<dbReference type="Gene3D" id="1.25.40.10">
    <property type="entry name" value="Tetratricopeptide repeat domain"/>
    <property type="match status" value="3"/>
</dbReference>
<organism evidence="4 5">
    <name type="scientific">Oldenlandia corymbosa var. corymbosa</name>
    <dbReference type="NCBI Taxonomy" id="529605"/>
    <lineage>
        <taxon>Eukaryota</taxon>
        <taxon>Viridiplantae</taxon>
        <taxon>Streptophyta</taxon>
        <taxon>Embryophyta</taxon>
        <taxon>Tracheophyta</taxon>
        <taxon>Spermatophyta</taxon>
        <taxon>Magnoliopsida</taxon>
        <taxon>eudicotyledons</taxon>
        <taxon>Gunneridae</taxon>
        <taxon>Pentapetalae</taxon>
        <taxon>asterids</taxon>
        <taxon>lamiids</taxon>
        <taxon>Gentianales</taxon>
        <taxon>Rubiaceae</taxon>
        <taxon>Rubioideae</taxon>
        <taxon>Spermacoceae</taxon>
        <taxon>Hedyotis-Oldenlandia complex</taxon>
        <taxon>Oldenlandia</taxon>
    </lineage>
</organism>
<feature type="repeat" description="PPR" evidence="3">
    <location>
        <begin position="204"/>
        <end position="238"/>
    </location>
</feature>
<feature type="repeat" description="PPR" evidence="3">
    <location>
        <begin position="306"/>
        <end position="340"/>
    </location>
</feature>
<dbReference type="AlphaFoldDB" id="A0AAV1D6U0"/>
<proteinExistence type="inferred from homology"/>
<evidence type="ECO:0000256" key="1">
    <source>
        <dbReference type="ARBA" id="ARBA00022737"/>
    </source>
</evidence>